<dbReference type="AlphaFoldDB" id="A0A087EE23"/>
<dbReference type="STRING" id="356829.BITS_1840"/>
<dbReference type="EMBL" id="JGZU01000010">
    <property type="protein sequence ID" value="KFJ06024.1"/>
    <property type="molecule type" value="Genomic_DNA"/>
</dbReference>
<accession>A0A087EE23</accession>
<comment type="caution">
    <text evidence="1">The sequence shown here is derived from an EMBL/GenBank/DDBJ whole genome shotgun (WGS) entry which is preliminary data.</text>
</comment>
<dbReference type="Proteomes" id="UP000029080">
    <property type="component" value="Unassembled WGS sequence"/>
</dbReference>
<gene>
    <name evidence="1" type="ORF">BITS_1840</name>
</gene>
<sequence length="100" mass="11146">MSMHGRFAENAKIGVGLAQCLGDVFENRFAIAFHHNGVACGNRSIRNRQRGMTLSDRKSEDRACVERKFAETLRHHGHHAGVMRAGGNLIEQHCAIGEYE</sequence>
<protein>
    <submittedName>
        <fullName evidence="1">Uncharacterized protein</fullName>
    </submittedName>
</protein>
<reference evidence="1 2" key="1">
    <citation type="submission" date="2014-03" db="EMBL/GenBank/DDBJ databases">
        <title>Genomics of Bifidobacteria.</title>
        <authorList>
            <person name="Ventura M."/>
            <person name="Milani C."/>
            <person name="Lugli G.A."/>
        </authorList>
    </citation>
    <scope>NUCLEOTIDE SEQUENCE [LARGE SCALE GENOMIC DNA]</scope>
    <source>
        <strain evidence="1 2">JCM 13495</strain>
    </source>
</reference>
<evidence type="ECO:0000313" key="2">
    <source>
        <dbReference type="Proteomes" id="UP000029080"/>
    </source>
</evidence>
<name>A0A087EE23_9BIFI</name>
<evidence type="ECO:0000313" key="1">
    <source>
        <dbReference type="EMBL" id="KFJ06024.1"/>
    </source>
</evidence>
<keyword evidence="2" id="KW-1185">Reference proteome</keyword>
<proteinExistence type="predicted"/>
<organism evidence="1 2">
    <name type="scientific">Bifidobacterium tsurumiense</name>
    <dbReference type="NCBI Taxonomy" id="356829"/>
    <lineage>
        <taxon>Bacteria</taxon>
        <taxon>Bacillati</taxon>
        <taxon>Actinomycetota</taxon>
        <taxon>Actinomycetes</taxon>
        <taxon>Bifidobacteriales</taxon>
        <taxon>Bifidobacteriaceae</taxon>
        <taxon>Bifidobacterium</taxon>
    </lineage>
</organism>